<dbReference type="Proteomes" id="UP000539473">
    <property type="component" value="Unassembled WGS sequence"/>
</dbReference>
<proteinExistence type="predicted"/>
<organism evidence="2 3">
    <name type="scientific">Deinococcus metalli</name>
    <dbReference type="NCBI Taxonomy" id="1141878"/>
    <lineage>
        <taxon>Bacteria</taxon>
        <taxon>Thermotogati</taxon>
        <taxon>Deinococcota</taxon>
        <taxon>Deinococci</taxon>
        <taxon>Deinococcales</taxon>
        <taxon>Deinococcaceae</taxon>
        <taxon>Deinococcus</taxon>
    </lineage>
</organism>
<accession>A0A7W8KJX5</accession>
<dbReference type="AlphaFoldDB" id="A0A7W8KJX5"/>
<evidence type="ECO:0000313" key="3">
    <source>
        <dbReference type="Proteomes" id="UP000539473"/>
    </source>
</evidence>
<protein>
    <submittedName>
        <fullName evidence="2">Uncharacterized protein</fullName>
    </submittedName>
</protein>
<dbReference type="EMBL" id="JACHFK010000023">
    <property type="protein sequence ID" value="MBB5379183.1"/>
    <property type="molecule type" value="Genomic_DNA"/>
</dbReference>
<sequence>MTPSTLTEAVLLDRYADMLAIYDLYLGSEDGQAAPKRSSLVATRDHIQQLRDGAEITPAHLLSLLRAARHQYAGIRPADAGYDCSDPGDEEAREVVEECAAALRVRAAQIHPGAVAIADSLGQHVYPQTASAMAMLLGLSMNTADQVNHVRRLRTLPQA</sequence>
<dbReference type="Proteomes" id="UP000619376">
    <property type="component" value="Unassembled WGS sequence"/>
</dbReference>
<reference evidence="1" key="1">
    <citation type="journal article" date="2014" name="Int. J. Syst. Evol. Microbiol.">
        <title>Complete genome of a new Firmicutes species belonging to the dominant human colonic microbiota ('Ruminococcus bicirculans') reveals two chromosomes and a selective capacity to utilize plant glucans.</title>
        <authorList>
            <consortium name="NISC Comparative Sequencing Program"/>
            <person name="Wegmann U."/>
            <person name="Louis P."/>
            <person name="Goesmann A."/>
            <person name="Henrissat B."/>
            <person name="Duncan S.H."/>
            <person name="Flint H.J."/>
        </authorList>
    </citation>
    <scope>NUCLEOTIDE SEQUENCE</scope>
    <source>
        <strain evidence="1">CGMCC 1.18437</strain>
    </source>
</reference>
<reference evidence="1" key="4">
    <citation type="submission" date="2024-05" db="EMBL/GenBank/DDBJ databases">
        <authorList>
            <person name="Sun Q."/>
            <person name="Zhou Y."/>
        </authorList>
    </citation>
    <scope>NUCLEOTIDE SEQUENCE</scope>
    <source>
        <strain evidence="1">CGMCC 1.18437</strain>
    </source>
</reference>
<evidence type="ECO:0000313" key="2">
    <source>
        <dbReference type="EMBL" id="MBB5379183.1"/>
    </source>
</evidence>
<evidence type="ECO:0000313" key="1">
    <source>
        <dbReference type="EMBL" id="GHF65295.1"/>
    </source>
</evidence>
<dbReference type="EMBL" id="BNAJ01000023">
    <property type="protein sequence ID" value="GHF65295.1"/>
    <property type="molecule type" value="Genomic_DNA"/>
</dbReference>
<evidence type="ECO:0000313" key="4">
    <source>
        <dbReference type="Proteomes" id="UP000619376"/>
    </source>
</evidence>
<reference evidence="4" key="2">
    <citation type="journal article" date="2019" name="Int. J. Syst. Evol. Microbiol.">
        <title>The Global Catalogue of Microorganisms (GCM) 10K type strain sequencing project: providing services to taxonomists for standard genome sequencing and annotation.</title>
        <authorList>
            <consortium name="The Broad Institute Genomics Platform"/>
            <consortium name="The Broad Institute Genome Sequencing Center for Infectious Disease"/>
            <person name="Wu L."/>
            <person name="Ma J."/>
        </authorList>
    </citation>
    <scope>NUCLEOTIDE SEQUENCE [LARGE SCALE GENOMIC DNA]</scope>
    <source>
        <strain evidence="4">CGMCC 1.18437</strain>
    </source>
</reference>
<gene>
    <name evidence="1" type="ORF">GCM10017781_46290</name>
    <name evidence="2" type="ORF">HNQ07_004698</name>
</gene>
<name>A0A7W8KJX5_9DEIO</name>
<dbReference type="RefSeq" id="WP_184116285.1">
    <property type="nucleotide sequence ID" value="NZ_BNAJ01000023.1"/>
</dbReference>
<comment type="caution">
    <text evidence="2">The sequence shown here is derived from an EMBL/GenBank/DDBJ whole genome shotgun (WGS) entry which is preliminary data.</text>
</comment>
<keyword evidence="4" id="KW-1185">Reference proteome</keyword>
<reference evidence="2 3" key="3">
    <citation type="submission" date="2020-08" db="EMBL/GenBank/DDBJ databases">
        <title>Genomic Encyclopedia of Type Strains, Phase IV (KMG-IV): sequencing the most valuable type-strain genomes for metagenomic binning, comparative biology and taxonomic classification.</title>
        <authorList>
            <person name="Goeker M."/>
        </authorList>
    </citation>
    <scope>NUCLEOTIDE SEQUENCE [LARGE SCALE GENOMIC DNA]</scope>
    <source>
        <strain evidence="2 3">DSM 27521</strain>
    </source>
</reference>